<proteinExistence type="predicted"/>
<dbReference type="AlphaFoldDB" id="A0A816Q3F5"/>
<name>A0A816Q3F5_9BILA</name>
<dbReference type="PANTHER" id="PTHR45749">
    <property type="match status" value="1"/>
</dbReference>
<dbReference type="PANTHER" id="PTHR45749:SF21">
    <property type="entry name" value="DUF4371 DOMAIN-CONTAINING PROTEIN"/>
    <property type="match status" value="1"/>
</dbReference>
<comment type="caution">
    <text evidence="2">The sequence shown here is derived from an EMBL/GenBank/DDBJ whole genome shotgun (WGS) entry which is preliminary data.</text>
</comment>
<evidence type="ECO:0000259" key="1">
    <source>
        <dbReference type="Pfam" id="PF05699"/>
    </source>
</evidence>
<gene>
    <name evidence="2" type="ORF">XDN619_LOCUS9620</name>
</gene>
<dbReference type="InterPro" id="IPR008906">
    <property type="entry name" value="HATC_C_dom"/>
</dbReference>
<feature type="domain" description="HAT C-terminal dimerisation" evidence="1">
    <location>
        <begin position="170"/>
        <end position="211"/>
    </location>
</feature>
<evidence type="ECO:0000313" key="2">
    <source>
        <dbReference type="EMBL" id="CAF2055732.1"/>
    </source>
</evidence>
<reference evidence="2" key="1">
    <citation type="submission" date="2021-02" db="EMBL/GenBank/DDBJ databases">
        <authorList>
            <person name="Nowell W R."/>
        </authorList>
    </citation>
    <scope>NUCLEOTIDE SEQUENCE</scope>
</reference>
<protein>
    <recommendedName>
        <fullName evidence="1">HAT C-terminal dimerisation domain-containing protein</fullName>
    </recommendedName>
</protein>
<evidence type="ECO:0000313" key="3">
    <source>
        <dbReference type="Proteomes" id="UP000663887"/>
    </source>
</evidence>
<dbReference type="Pfam" id="PF05699">
    <property type="entry name" value="Dimer_Tnp_hAT"/>
    <property type="match status" value="1"/>
</dbReference>
<dbReference type="Proteomes" id="UP000663887">
    <property type="component" value="Unassembled WGS sequence"/>
</dbReference>
<dbReference type="EMBL" id="CAJNRG010003302">
    <property type="protein sequence ID" value="CAF2055732.1"/>
    <property type="molecule type" value="Genomic_DNA"/>
</dbReference>
<accession>A0A816Q3F5</accession>
<dbReference type="GO" id="GO:0046983">
    <property type="term" value="F:protein dimerization activity"/>
    <property type="evidence" value="ECO:0007669"/>
    <property type="project" value="InterPro"/>
</dbReference>
<sequence>MRIKTNEYFTIFYEGVRGEAKLLTNEPSLPRTRKPPSRFVDSLPTSLSYESIYDLYHDEYFEIINNILNSLDSRFKQSIFPLLCKVEQFILSTANGTQDCDDAINIIDIDEFLTDDINVDRLNLELMMLPDYFSSINKEKKLGLKKITKISTVCELLNAQQLGKTMFYEYCKLITLYLTVPVTTATAERSFSVLNRIKTYLRCTMSQQRLNHVIIPHIHKDKLDLLDLNSVCSDFISKNENRKTFFGAV</sequence>
<organism evidence="2 3">
    <name type="scientific">Rotaria magnacalcarata</name>
    <dbReference type="NCBI Taxonomy" id="392030"/>
    <lineage>
        <taxon>Eukaryota</taxon>
        <taxon>Metazoa</taxon>
        <taxon>Spiralia</taxon>
        <taxon>Gnathifera</taxon>
        <taxon>Rotifera</taxon>
        <taxon>Eurotatoria</taxon>
        <taxon>Bdelloidea</taxon>
        <taxon>Philodinida</taxon>
        <taxon>Philodinidae</taxon>
        <taxon>Rotaria</taxon>
    </lineage>
</organism>